<dbReference type="Gene3D" id="3.30.457.10">
    <property type="entry name" value="Copper amine oxidase-like, N-terminal domain"/>
    <property type="match status" value="1"/>
</dbReference>
<keyword evidence="5" id="KW-1185">Reference proteome</keyword>
<feature type="signal peptide" evidence="1">
    <location>
        <begin position="1"/>
        <end position="25"/>
    </location>
</feature>
<feature type="chain" id="PRO_5032532442" description="Copper amine oxidase-like N-terminal domain-containing protein" evidence="1">
    <location>
        <begin position="26"/>
        <end position="256"/>
    </location>
</feature>
<dbReference type="InterPro" id="IPR012854">
    <property type="entry name" value="Cu_amine_oxidase-like_N"/>
</dbReference>
<dbReference type="KEGG" id="mcui:G8O30_11570"/>
<dbReference type="Gene3D" id="2.60.120.1060">
    <property type="entry name" value="NPCBM/NEW2 domain"/>
    <property type="match status" value="1"/>
</dbReference>
<accession>A0A7S8HG91</accession>
<gene>
    <name evidence="4" type="ORF">G8O30_11570</name>
</gene>
<dbReference type="Proteomes" id="UP000593626">
    <property type="component" value="Chromosome"/>
</dbReference>
<name>A0A7S8HG91_9BACI</name>
<evidence type="ECO:0000256" key="1">
    <source>
        <dbReference type="SAM" id="SignalP"/>
    </source>
</evidence>
<evidence type="ECO:0000313" key="5">
    <source>
        <dbReference type="Proteomes" id="UP000593626"/>
    </source>
</evidence>
<feature type="domain" description="Copper amine oxidase-like N-terminal" evidence="2">
    <location>
        <begin position="27"/>
        <end position="87"/>
    </location>
</feature>
<dbReference type="Pfam" id="PF08305">
    <property type="entry name" value="NPCBM"/>
    <property type="match status" value="1"/>
</dbReference>
<dbReference type="InterPro" id="IPR038637">
    <property type="entry name" value="NPCBM_sf"/>
</dbReference>
<evidence type="ECO:0008006" key="6">
    <source>
        <dbReference type="Google" id="ProtNLM"/>
    </source>
</evidence>
<sequence>MKGTKKFIAGFVIGATLFGSVGAMAAGGSMIEIFHNIKDIKIDRVSKMPADTKPFTYNGSTYVPLRFISEALGEDVKWDGASQTVHIGETDGGSVTYLGDSKMSYLTYQESDSDFYARGVYNNKLDLGSSSSSNYRIKDVLGKEYTNYLYIGSSKYSDFGDFAYVEYPLNGQYERFLSDISLDADSKLSSDNFIVEVFADDKLVYSEEISAGMLPEKIEVNVNNANKLKIQLVVNTETSYTVDYTTVLFGNPRLTK</sequence>
<dbReference type="SUPFAM" id="SSF49785">
    <property type="entry name" value="Galactose-binding domain-like"/>
    <property type="match status" value="1"/>
</dbReference>
<keyword evidence="1" id="KW-0732">Signal</keyword>
<dbReference type="InterPro" id="IPR013222">
    <property type="entry name" value="Glyco_hyd_98_carb-bd"/>
</dbReference>
<evidence type="ECO:0000259" key="3">
    <source>
        <dbReference type="Pfam" id="PF08305"/>
    </source>
</evidence>
<dbReference type="InterPro" id="IPR036582">
    <property type="entry name" value="Mao_N_sf"/>
</dbReference>
<dbReference type="SUPFAM" id="SSF55383">
    <property type="entry name" value="Copper amine oxidase, domain N"/>
    <property type="match status" value="1"/>
</dbReference>
<evidence type="ECO:0000313" key="4">
    <source>
        <dbReference type="EMBL" id="QPC47542.1"/>
    </source>
</evidence>
<dbReference type="AlphaFoldDB" id="A0A7S8HG91"/>
<organism evidence="4 5">
    <name type="scientific">Mangrovibacillus cuniculi</name>
    <dbReference type="NCBI Taxonomy" id="2593652"/>
    <lineage>
        <taxon>Bacteria</taxon>
        <taxon>Bacillati</taxon>
        <taxon>Bacillota</taxon>
        <taxon>Bacilli</taxon>
        <taxon>Bacillales</taxon>
        <taxon>Bacillaceae</taxon>
        <taxon>Mangrovibacillus</taxon>
    </lineage>
</organism>
<reference evidence="4 5" key="1">
    <citation type="submission" date="2019-07" db="EMBL/GenBank/DDBJ databases">
        <title>Genome sequence of 2 isolates from Red Sea Mangroves.</title>
        <authorList>
            <person name="Sefrji F."/>
            <person name="Michoud G."/>
            <person name="Merlino G."/>
            <person name="Daffonchio D."/>
        </authorList>
    </citation>
    <scope>NUCLEOTIDE SEQUENCE [LARGE SCALE GENOMIC DNA]</scope>
    <source>
        <strain evidence="4 5">R1DC41</strain>
    </source>
</reference>
<protein>
    <recommendedName>
        <fullName evidence="6">Copper amine oxidase-like N-terminal domain-containing protein</fullName>
    </recommendedName>
</protein>
<dbReference type="Pfam" id="PF07833">
    <property type="entry name" value="Cu_amine_oxidN1"/>
    <property type="match status" value="1"/>
</dbReference>
<evidence type="ECO:0000259" key="2">
    <source>
        <dbReference type="Pfam" id="PF07833"/>
    </source>
</evidence>
<proteinExistence type="predicted"/>
<dbReference type="RefSeq" id="WP_239672212.1">
    <property type="nucleotide sequence ID" value="NZ_CP049742.1"/>
</dbReference>
<feature type="domain" description="Glycosyl hydrolase family 98 putative carbohydrate-binding module" evidence="3">
    <location>
        <begin position="165"/>
        <end position="255"/>
    </location>
</feature>
<dbReference type="InterPro" id="IPR008979">
    <property type="entry name" value="Galactose-bd-like_sf"/>
</dbReference>
<dbReference type="EMBL" id="CP049742">
    <property type="protein sequence ID" value="QPC47542.1"/>
    <property type="molecule type" value="Genomic_DNA"/>
</dbReference>